<evidence type="ECO:0000313" key="2">
    <source>
        <dbReference type="EMBL" id="PYE82452.1"/>
    </source>
</evidence>
<feature type="transmembrane region" description="Helical" evidence="1">
    <location>
        <begin position="15"/>
        <end position="32"/>
    </location>
</feature>
<protein>
    <submittedName>
        <fullName evidence="2">Cytochrome c oxidase cbb3-type subunit 4</fullName>
    </submittedName>
</protein>
<dbReference type="Proteomes" id="UP000248311">
    <property type="component" value="Unassembled WGS sequence"/>
</dbReference>
<keyword evidence="1" id="KW-0812">Transmembrane</keyword>
<gene>
    <name evidence="2" type="ORF">DFP88_104208</name>
</gene>
<dbReference type="CDD" id="cd01324">
    <property type="entry name" value="cbb3_Oxidase_CcoQ"/>
    <property type="match status" value="1"/>
</dbReference>
<dbReference type="InterPro" id="IPR008621">
    <property type="entry name" value="Cbb3-typ_cyt_oxidase_comp"/>
</dbReference>
<accession>A0A318ST18</accession>
<comment type="caution">
    <text evidence="2">The sequence shown here is derived from an EMBL/GenBank/DDBJ whole genome shotgun (WGS) entry which is preliminary data.</text>
</comment>
<dbReference type="RefSeq" id="WP_110815119.1">
    <property type="nucleotide sequence ID" value="NZ_QJTE01000004.1"/>
</dbReference>
<evidence type="ECO:0000313" key="3">
    <source>
        <dbReference type="Proteomes" id="UP000248311"/>
    </source>
</evidence>
<dbReference type="AlphaFoldDB" id="A0A318ST18"/>
<keyword evidence="3" id="KW-1185">Reference proteome</keyword>
<dbReference type="Pfam" id="PF05545">
    <property type="entry name" value="FixQ"/>
    <property type="match status" value="1"/>
</dbReference>
<reference evidence="2 3" key="1">
    <citation type="submission" date="2018-06" db="EMBL/GenBank/DDBJ databases">
        <title>Genomic Encyclopedia of Type Strains, Phase III (KMG-III): the genomes of soil and plant-associated and newly described type strains.</title>
        <authorList>
            <person name="Whitman W."/>
        </authorList>
    </citation>
    <scope>NUCLEOTIDE SEQUENCE [LARGE SCALE GENOMIC DNA]</scope>
    <source>
        <strain evidence="2 3">CECT 9025</strain>
    </source>
</reference>
<keyword evidence="1" id="KW-1133">Transmembrane helix</keyword>
<sequence length="65" mass="7231">MHDTYTLMRHFADSWFLILMVGFFAGCILWALRPGSRHLHEDAAASIFQGGDTAPSAPSKPETRP</sequence>
<evidence type="ECO:0000256" key="1">
    <source>
        <dbReference type="SAM" id="Phobius"/>
    </source>
</evidence>
<proteinExistence type="predicted"/>
<name>A0A318ST18_9RHOB</name>
<organism evidence="2 3">
    <name type="scientific">Pseudoroseicyclus aestuarii</name>
    <dbReference type="NCBI Taxonomy" id="1795041"/>
    <lineage>
        <taxon>Bacteria</taxon>
        <taxon>Pseudomonadati</taxon>
        <taxon>Pseudomonadota</taxon>
        <taxon>Alphaproteobacteria</taxon>
        <taxon>Rhodobacterales</taxon>
        <taxon>Paracoccaceae</taxon>
        <taxon>Pseudoroseicyclus</taxon>
    </lineage>
</organism>
<keyword evidence="1" id="KW-0472">Membrane</keyword>
<dbReference type="EMBL" id="QJTE01000004">
    <property type="protein sequence ID" value="PYE82452.1"/>
    <property type="molecule type" value="Genomic_DNA"/>
</dbReference>
<dbReference type="OrthoDB" id="9801588at2"/>